<dbReference type="PRINTS" id="PR00081">
    <property type="entry name" value="GDHRDH"/>
</dbReference>
<keyword evidence="2" id="KW-0521">NADP</keyword>
<evidence type="ECO:0000256" key="3">
    <source>
        <dbReference type="ARBA" id="ARBA00023002"/>
    </source>
</evidence>
<keyword evidence="3" id="KW-0560">Oxidoreductase</keyword>
<dbReference type="InterPro" id="IPR002347">
    <property type="entry name" value="SDR_fam"/>
</dbReference>
<dbReference type="Gene3D" id="3.40.50.720">
    <property type="entry name" value="NAD(P)-binding Rossmann-like Domain"/>
    <property type="match status" value="1"/>
</dbReference>
<accession>A0A7C8I3R7</accession>
<evidence type="ECO:0000313" key="5">
    <source>
        <dbReference type="Proteomes" id="UP000481861"/>
    </source>
</evidence>
<sequence>MRGPSFNPSKDIPSLAGKVILVTGANTGIGKQTALDLSKHSPAQVWIAARNTTTGNQAVSDIRAVASPQTTVKFLQMDLQSLRSVKSAARTVIQEANRLDILILNAGIMGGEPGVTPDGYEKQFGTNHMGHALLFKLLVPLLDIAAKHRIGAEPRVLSLSSAGHDTSQLPSGGIALSTVKTAQPSLSGITKYCQSKLANAVYPGAAAKRFPQFTIVAVNPGEVKTGLFSTGSEGGGLIVRILAVYIKWLGGGSVEDGAKNSLWCATQEGVQNGAFYYPVGLPGKESQLVKDGELGERLWKWTEQELKGHEL</sequence>
<organism evidence="4 5">
    <name type="scientific">Massariosphaeria phaeospora</name>
    <dbReference type="NCBI Taxonomy" id="100035"/>
    <lineage>
        <taxon>Eukaryota</taxon>
        <taxon>Fungi</taxon>
        <taxon>Dikarya</taxon>
        <taxon>Ascomycota</taxon>
        <taxon>Pezizomycotina</taxon>
        <taxon>Dothideomycetes</taxon>
        <taxon>Pleosporomycetidae</taxon>
        <taxon>Pleosporales</taxon>
        <taxon>Pleosporales incertae sedis</taxon>
        <taxon>Massariosphaeria</taxon>
    </lineage>
</organism>
<dbReference type="EMBL" id="JAADJZ010000014">
    <property type="protein sequence ID" value="KAF2870157.1"/>
    <property type="molecule type" value="Genomic_DNA"/>
</dbReference>
<dbReference type="PANTHER" id="PTHR24320">
    <property type="entry name" value="RETINOL DEHYDROGENASE"/>
    <property type="match status" value="1"/>
</dbReference>
<reference evidence="4 5" key="1">
    <citation type="submission" date="2020-01" db="EMBL/GenBank/DDBJ databases">
        <authorList>
            <consortium name="DOE Joint Genome Institute"/>
            <person name="Haridas S."/>
            <person name="Albert R."/>
            <person name="Binder M."/>
            <person name="Bloem J."/>
            <person name="Labutti K."/>
            <person name="Salamov A."/>
            <person name="Andreopoulos B."/>
            <person name="Baker S.E."/>
            <person name="Barry K."/>
            <person name="Bills G."/>
            <person name="Bluhm B.H."/>
            <person name="Cannon C."/>
            <person name="Castanera R."/>
            <person name="Culley D.E."/>
            <person name="Daum C."/>
            <person name="Ezra D."/>
            <person name="Gonzalez J.B."/>
            <person name="Henrissat B."/>
            <person name="Kuo A."/>
            <person name="Liang C."/>
            <person name="Lipzen A."/>
            <person name="Lutzoni F."/>
            <person name="Magnuson J."/>
            <person name="Mondo S."/>
            <person name="Nolan M."/>
            <person name="Ohm R."/>
            <person name="Pangilinan J."/>
            <person name="Park H.-J.H."/>
            <person name="Ramirez L."/>
            <person name="Alfaro M."/>
            <person name="Sun H."/>
            <person name="Tritt A."/>
            <person name="Yoshinaga Y."/>
            <person name="Zwiers L.-H.L."/>
            <person name="Turgeon B.G."/>
            <person name="Goodwin S.B."/>
            <person name="Spatafora J.W."/>
            <person name="Crous P.W."/>
            <person name="Grigoriev I.V."/>
        </authorList>
    </citation>
    <scope>NUCLEOTIDE SEQUENCE [LARGE SCALE GENOMIC DNA]</scope>
    <source>
        <strain evidence="4 5">CBS 611.86</strain>
    </source>
</reference>
<dbReference type="PANTHER" id="PTHR24320:SF282">
    <property type="entry name" value="WW DOMAIN-CONTAINING OXIDOREDUCTASE"/>
    <property type="match status" value="1"/>
</dbReference>
<dbReference type="Proteomes" id="UP000481861">
    <property type="component" value="Unassembled WGS sequence"/>
</dbReference>
<name>A0A7C8I3R7_9PLEO</name>
<protein>
    <submittedName>
        <fullName evidence="4">Short-chain dehydrogenase/reductase</fullName>
    </submittedName>
</protein>
<keyword evidence="5" id="KW-1185">Reference proteome</keyword>
<evidence type="ECO:0000256" key="2">
    <source>
        <dbReference type="ARBA" id="ARBA00022857"/>
    </source>
</evidence>
<dbReference type="GO" id="GO:0016491">
    <property type="term" value="F:oxidoreductase activity"/>
    <property type="evidence" value="ECO:0007669"/>
    <property type="project" value="UniProtKB-KW"/>
</dbReference>
<evidence type="ECO:0000256" key="1">
    <source>
        <dbReference type="ARBA" id="ARBA00006484"/>
    </source>
</evidence>
<comment type="caution">
    <text evidence="4">The sequence shown here is derived from an EMBL/GenBank/DDBJ whole genome shotgun (WGS) entry which is preliminary data.</text>
</comment>
<proteinExistence type="inferred from homology"/>
<comment type="similarity">
    <text evidence="1">Belongs to the short-chain dehydrogenases/reductases (SDR) family.</text>
</comment>
<dbReference type="SUPFAM" id="SSF51735">
    <property type="entry name" value="NAD(P)-binding Rossmann-fold domains"/>
    <property type="match status" value="1"/>
</dbReference>
<dbReference type="OrthoDB" id="191139at2759"/>
<evidence type="ECO:0000313" key="4">
    <source>
        <dbReference type="EMBL" id="KAF2870157.1"/>
    </source>
</evidence>
<dbReference type="InterPro" id="IPR036291">
    <property type="entry name" value="NAD(P)-bd_dom_sf"/>
</dbReference>
<dbReference type="AlphaFoldDB" id="A0A7C8I3R7"/>
<gene>
    <name evidence="4" type="ORF">BDV95DRAFT_575183</name>
</gene>
<dbReference type="Pfam" id="PF00106">
    <property type="entry name" value="adh_short"/>
    <property type="match status" value="1"/>
</dbReference>